<dbReference type="InterPro" id="IPR046347">
    <property type="entry name" value="bZIP_sf"/>
</dbReference>
<proteinExistence type="predicted"/>
<evidence type="ECO:0000256" key="3">
    <source>
        <dbReference type="ARBA" id="ARBA00023159"/>
    </source>
</evidence>
<keyword evidence="4" id="KW-0804">Transcription</keyword>
<dbReference type="Pfam" id="PF03131">
    <property type="entry name" value="bZIP_Maf"/>
    <property type="match status" value="1"/>
</dbReference>
<reference evidence="8" key="1">
    <citation type="submission" date="2021-02" db="EMBL/GenBank/DDBJ databases">
        <authorList>
            <person name="Nowell W R."/>
        </authorList>
    </citation>
    <scope>NUCLEOTIDE SEQUENCE</scope>
</reference>
<evidence type="ECO:0000259" key="7">
    <source>
        <dbReference type="PROSITE" id="PS50217"/>
    </source>
</evidence>
<dbReference type="SUPFAM" id="SSF57959">
    <property type="entry name" value="Leucine zipper domain"/>
    <property type="match status" value="1"/>
</dbReference>
<evidence type="ECO:0000313" key="9">
    <source>
        <dbReference type="Proteomes" id="UP000663832"/>
    </source>
</evidence>
<dbReference type="PANTHER" id="PTHR24411:SF55">
    <property type="entry name" value="SEGMENTATION PROTEIN CAP'N'COLLAR"/>
    <property type="match status" value="1"/>
</dbReference>
<keyword evidence="3" id="KW-0010">Activator</keyword>
<protein>
    <recommendedName>
        <fullName evidence="7">BZIP domain-containing protein</fullName>
    </recommendedName>
</protein>
<dbReference type="EMBL" id="CAJNOM010000002">
    <property type="protein sequence ID" value="CAF0733701.1"/>
    <property type="molecule type" value="Genomic_DNA"/>
</dbReference>
<dbReference type="InterPro" id="IPR004827">
    <property type="entry name" value="bZIP"/>
</dbReference>
<name>A0A813NAS6_9BILA</name>
<dbReference type="InterPro" id="IPR004826">
    <property type="entry name" value="bZIP_Maf"/>
</dbReference>
<dbReference type="GO" id="GO:0000978">
    <property type="term" value="F:RNA polymerase II cis-regulatory region sequence-specific DNA binding"/>
    <property type="evidence" value="ECO:0007669"/>
    <property type="project" value="InterPro"/>
</dbReference>
<sequence>MDLMDIQDISYIDYDELGVRPLNFIDDSNDIDFDDNIHGYYGKDKQDDLKFHSHEKKLLTDESDAVIPDDDDNSTYEIDPETGEKIFREVSVLSSPSFSITNEKWIETYLSNIEPPSSTTINRLTTTTTITPTSGLLFEGIELGDDQTEPNWFSNYISLDESTNNIMFNDQLLSGQYIDDDHNKNPPQTTSPILIPLSNTTKQNSIMNLLSVSLDDEYSLSSNSNNSRLQRSFSPYETDSELTFDGSCIETKLEKIEHDEHLMTHMFARRSSTRANYQGQQDEDTLRRYNIPLALYDITQSSTEEYNRHLARLSHLSQEQIHLIKDIRRRGKNKIAAQNCRKRKAINVESLLEEVDDLKRLKHDLEQRKKSFQQQIIETRNQYEYLHRQVLPDRQLPPAIIVK</sequence>
<dbReference type="SMART" id="SM00338">
    <property type="entry name" value="BRLZ"/>
    <property type="match status" value="1"/>
</dbReference>
<dbReference type="OrthoDB" id="7458135at2759"/>
<evidence type="ECO:0000256" key="6">
    <source>
        <dbReference type="SAM" id="Coils"/>
    </source>
</evidence>
<feature type="coiled-coil region" evidence="6">
    <location>
        <begin position="341"/>
        <end position="382"/>
    </location>
</feature>
<evidence type="ECO:0000256" key="5">
    <source>
        <dbReference type="ARBA" id="ARBA00023242"/>
    </source>
</evidence>
<evidence type="ECO:0000313" key="8">
    <source>
        <dbReference type="EMBL" id="CAF0733701.1"/>
    </source>
</evidence>
<keyword evidence="2" id="KW-0238">DNA-binding</keyword>
<accession>A0A813NAS6</accession>
<keyword evidence="5" id="KW-0539">Nucleus</keyword>
<dbReference type="PROSITE" id="PS50217">
    <property type="entry name" value="BZIP"/>
    <property type="match status" value="1"/>
</dbReference>
<dbReference type="AlphaFoldDB" id="A0A813NAS6"/>
<dbReference type="SUPFAM" id="SSF47454">
    <property type="entry name" value="A DNA-binding domain in eukaryotic transcription factors"/>
    <property type="match status" value="1"/>
</dbReference>
<dbReference type="Proteomes" id="UP000663832">
    <property type="component" value="Unassembled WGS sequence"/>
</dbReference>
<keyword evidence="1" id="KW-0805">Transcription regulation</keyword>
<dbReference type="InterPro" id="IPR047167">
    <property type="entry name" value="NFE2-like"/>
</dbReference>
<evidence type="ECO:0000256" key="1">
    <source>
        <dbReference type="ARBA" id="ARBA00023015"/>
    </source>
</evidence>
<dbReference type="GO" id="GO:0000981">
    <property type="term" value="F:DNA-binding transcription factor activity, RNA polymerase II-specific"/>
    <property type="evidence" value="ECO:0007669"/>
    <property type="project" value="TreeGrafter"/>
</dbReference>
<evidence type="ECO:0000256" key="2">
    <source>
        <dbReference type="ARBA" id="ARBA00023125"/>
    </source>
</evidence>
<dbReference type="Gene3D" id="1.10.880.10">
    <property type="entry name" value="Transcription factor, Skn-1-like, DNA-binding domain"/>
    <property type="match status" value="1"/>
</dbReference>
<organism evidence="8 9">
    <name type="scientific">Adineta steineri</name>
    <dbReference type="NCBI Taxonomy" id="433720"/>
    <lineage>
        <taxon>Eukaryota</taxon>
        <taxon>Metazoa</taxon>
        <taxon>Spiralia</taxon>
        <taxon>Gnathifera</taxon>
        <taxon>Rotifera</taxon>
        <taxon>Eurotatoria</taxon>
        <taxon>Bdelloidea</taxon>
        <taxon>Adinetida</taxon>
        <taxon>Adinetidae</taxon>
        <taxon>Adineta</taxon>
    </lineage>
</organism>
<dbReference type="GO" id="GO:0005634">
    <property type="term" value="C:nucleus"/>
    <property type="evidence" value="ECO:0007669"/>
    <property type="project" value="TreeGrafter"/>
</dbReference>
<comment type="caution">
    <text evidence="8">The sequence shown here is derived from an EMBL/GenBank/DDBJ whole genome shotgun (WGS) entry which is preliminary data.</text>
</comment>
<keyword evidence="9" id="KW-1185">Reference proteome</keyword>
<dbReference type="InterPro" id="IPR008917">
    <property type="entry name" value="TF_DNA-bd_sf"/>
</dbReference>
<dbReference type="PROSITE" id="PS00036">
    <property type="entry name" value="BZIP_BASIC"/>
    <property type="match status" value="1"/>
</dbReference>
<gene>
    <name evidence="8" type="ORF">QVE165_LOCUS437</name>
</gene>
<evidence type="ECO:0000256" key="4">
    <source>
        <dbReference type="ARBA" id="ARBA00023163"/>
    </source>
</evidence>
<dbReference type="PANTHER" id="PTHR24411">
    <property type="entry name" value="NUCLEAR FACTOR ERYTHROID 2-RELATED FACTOR"/>
    <property type="match status" value="1"/>
</dbReference>
<feature type="domain" description="BZIP" evidence="7">
    <location>
        <begin position="323"/>
        <end position="386"/>
    </location>
</feature>
<keyword evidence="6" id="KW-0175">Coiled coil</keyword>